<protein>
    <recommendedName>
        <fullName evidence="6">Protein DETOXIFICATION</fullName>
    </recommendedName>
    <alternativeName>
        <fullName evidence="6">Multidrug and toxic compound extrusion protein</fullName>
    </alternativeName>
</protein>
<dbReference type="GO" id="GO:0016020">
    <property type="term" value="C:membrane"/>
    <property type="evidence" value="ECO:0007669"/>
    <property type="project" value="UniProtKB-SubCell"/>
</dbReference>
<evidence type="ECO:0000313" key="10">
    <source>
        <dbReference type="Proteomes" id="UP000198341"/>
    </source>
</evidence>
<feature type="transmembrane region" description="Helical" evidence="6">
    <location>
        <begin position="208"/>
        <end position="230"/>
    </location>
</feature>
<evidence type="ECO:0000256" key="7">
    <source>
        <dbReference type="SAM" id="Coils"/>
    </source>
</evidence>
<accession>K8F605</accession>
<feature type="transmembrane region" description="Helical" evidence="6">
    <location>
        <begin position="350"/>
        <end position="369"/>
    </location>
</feature>
<gene>
    <name evidence="9" type="ORF">Bathy06g02460</name>
</gene>
<evidence type="ECO:0000313" key="9">
    <source>
        <dbReference type="EMBL" id="CCO16973.1"/>
    </source>
</evidence>
<comment type="similarity">
    <text evidence="2 6">Belongs to the multi antimicrobial extrusion (MATE) (TC 2.A.66.1) family.</text>
</comment>
<dbReference type="InterPro" id="IPR002528">
    <property type="entry name" value="MATE_fam"/>
</dbReference>
<feature type="transmembrane region" description="Helical" evidence="6">
    <location>
        <begin position="104"/>
        <end position="123"/>
    </location>
</feature>
<evidence type="ECO:0000256" key="1">
    <source>
        <dbReference type="ARBA" id="ARBA00004141"/>
    </source>
</evidence>
<sequence length="530" mass="57983">MLRRSERDDISHIELLKASLSASVQNAAGPIGLALQHVILGKRKSSSALAAFGVCVNISNLGTTVFQFLVDGSTSQVGSLVAKHLDETDEGKKKKLLGKHCKKSLVVSVLAGASAGALLLVSGNSLFSTLGETDRMDIGRGYYAWRCLSMPFKTSSNAAVGIIGGYGHVHVVSVMNSVVAFLQVLMVCVVLHASSSSKGKGEKEALDALGLAYFVVVMFHAVLGWAIVYFSRPKKIGLERTMRRRRIEMRRRREAAEEEEEEEEESKKYFVDALNMFGRSILLQLSFFVAMIVASRKLPVAGLAAHHLTAQLWLVCSYIVDGFATIGTIYGSRLYSIKSIKKLRSLTVRLLSYGVSLGFFFCAIFLAFGTAARKLFVGDELTNYYLGKTWMLVTFAQPVNAVVFVLDGLMYATKSFAFAREVMVAGVGVVFLPTVLSATLINDGNSNSGAKVIARVWTAKLALNVWRMLFLSGRVFFWILKEEDRSDEEEEEEEEDESEGETSGSGSDGENTEESLLESDMDDDAPLLSL</sequence>
<proteinExistence type="inferred from homology"/>
<keyword evidence="5 6" id="KW-0472">Membrane</keyword>
<dbReference type="InterPro" id="IPR044644">
    <property type="entry name" value="DinF-like"/>
</dbReference>
<evidence type="ECO:0000256" key="8">
    <source>
        <dbReference type="SAM" id="MobiDB-lite"/>
    </source>
</evidence>
<reference evidence="9 10" key="1">
    <citation type="submission" date="2011-10" db="EMBL/GenBank/DDBJ databases">
        <authorList>
            <person name="Genoscope - CEA"/>
        </authorList>
    </citation>
    <scope>NUCLEOTIDE SEQUENCE [LARGE SCALE GENOMIC DNA]</scope>
    <source>
        <strain evidence="9 10">RCC 1105</strain>
    </source>
</reference>
<keyword evidence="7" id="KW-0175">Coiled coil</keyword>
<dbReference type="GO" id="GO:0015297">
    <property type="term" value="F:antiporter activity"/>
    <property type="evidence" value="ECO:0007669"/>
    <property type="project" value="InterPro"/>
</dbReference>
<feature type="transmembrane region" description="Helical" evidence="6">
    <location>
        <begin position="310"/>
        <end position="330"/>
    </location>
</feature>
<dbReference type="Proteomes" id="UP000198341">
    <property type="component" value="Chromosome 6"/>
</dbReference>
<keyword evidence="3 6" id="KW-0812">Transmembrane</keyword>
<evidence type="ECO:0000256" key="3">
    <source>
        <dbReference type="ARBA" id="ARBA00022692"/>
    </source>
</evidence>
<dbReference type="GO" id="GO:0042910">
    <property type="term" value="F:xenobiotic transmembrane transporter activity"/>
    <property type="evidence" value="ECO:0007669"/>
    <property type="project" value="InterPro"/>
</dbReference>
<feature type="compositionally biased region" description="Acidic residues" evidence="8">
    <location>
        <begin position="485"/>
        <end position="500"/>
    </location>
</feature>
<dbReference type="Pfam" id="PF01554">
    <property type="entry name" value="MatE"/>
    <property type="match status" value="1"/>
</dbReference>
<keyword evidence="10" id="KW-1185">Reference proteome</keyword>
<evidence type="ECO:0000256" key="5">
    <source>
        <dbReference type="ARBA" id="ARBA00023136"/>
    </source>
</evidence>
<feature type="transmembrane region" description="Helical" evidence="6">
    <location>
        <begin position="178"/>
        <end position="196"/>
    </location>
</feature>
<comment type="subcellular location">
    <subcellularLocation>
        <location evidence="1">Membrane</location>
        <topology evidence="1">Multi-pass membrane protein</topology>
    </subcellularLocation>
</comment>
<feature type="compositionally biased region" description="Acidic residues" evidence="8">
    <location>
        <begin position="510"/>
        <end position="530"/>
    </location>
</feature>
<evidence type="ECO:0000256" key="4">
    <source>
        <dbReference type="ARBA" id="ARBA00022989"/>
    </source>
</evidence>
<dbReference type="AlphaFoldDB" id="K8F605"/>
<dbReference type="PANTHER" id="PTHR42893">
    <property type="entry name" value="PROTEIN DETOXIFICATION 44, CHLOROPLASTIC-RELATED"/>
    <property type="match status" value="1"/>
</dbReference>
<dbReference type="eggNOG" id="KOG1347">
    <property type="taxonomic scope" value="Eukaryota"/>
</dbReference>
<feature type="transmembrane region" description="Helical" evidence="6">
    <location>
        <begin position="422"/>
        <end position="441"/>
    </location>
</feature>
<dbReference type="EMBL" id="FO082273">
    <property type="protein sequence ID" value="CCO16973.1"/>
    <property type="molecule type" value="Genomic_DNA"/>
</dbReference>
<dbReference type="GeneID" id="19015226"/>
<comment type="caution">
    <text evidence="6">Lacks conserved residue(s) required for the propagation of feature annotation.</text>
</comment>
<feature type="region of interest" description="Disordered" evidence="8">
    <location>
        <begin position="484"/>
        <end position="530"/>
    </location>
</feature>
<dbReference type="KEGG" id="bpg:Bathy06g02460"/>
<feature type="transmembrane region" description="Helical" evidence="6">
    <location>
        <begin position="461"/>
        <end position="480"/>
    </location>
</feature>
<keyword evidence="4 6" id="KW-1133">Transmembrane helix</keyword>
<evidence type="ECO:0000256" key="2">
    <source>
        <dbReference type="ARBA" id="ARBA00010199"/>
    </source>
</evidence>
<dbReference type="OrthoDB" id="2126698at2759"/>
<feature type="coiled-coil region" evidence="7">
    <location>
        <begin position="239"/>
        <end position="266"/>
    </location>
</feature>
<dbReference type="RefSeq" id="XP_007512373.1">
    <property type="nucleotide sequence ID" value="XM_007512311.1"/>
</dbReference>
<organism evidence="9 10">
    <name type="scientific">Bathycoccus prasinos</name>
    <dbReference type="NCBI Taxonomy" id="41875"/>
    <lineage>
        <taxon>Eukaryota</taxon>
        <taxon>Viridiplantae</taxon>
        <taxon>Chlorophyta</taxon>
        <taxon>Mamiellophyceae</taxon>
        <taxon>Mamiellales</taxon>
        <taxon>Bathycoccaceae</taxon>
        <taxon>Bathycoccus</taxon>
    </lineage>
</organism>
<evidence type="ECO:0000256" key="6">
    <source>
        <dbReference type="RuleBase" id="RU004914"/>
    </source>
</evidence>
<dbReference type="PANTHER" id="PTHR42893:SF46">
    <property type="entry name" value="PROTEIN DETOXIFICATION 44, CHLOROPLASTIC"/>
    <property type="match status" value="1"/>
</dbReference>
<name>K8F605_9CHLO</name>
<feature type="transmembrane region" description="Helical" evidence="6">
    <location>
        <begin position="276"/>
        <end position="295"/>
    </location>
</feature>
<feature type="transmembrane region" description="Helical" evidence="6">
    <location>
        <begin position="389"/>
        <end position="410"/>
    </location>
</feature>